<dbReference type="GO" id="GO:0016757">
    <property type="term" value="F:glycosyltransferase activity"/>
    <property type="evidence" value="ECO:0007669"/>
    <property type="project" value="UniProtKB-KW"/>
</dbReference>
<dbReference type="EMBL" id="FZNP01000009">
    <property type="protein sequence ID" value="SNS01647.1"/>
    <property type="molecule type" value="Genomic_DNA"/>
</dbReference>
<dbReference type="Proteomes" id="UP000198420">
    <property type="component" value="Unassembled WGS sequence"/>
</dbReference>
<evidence type="ECO:0000256" key="2">
    <source>
        <dbReference type="ARBA" id="ARBA00022679"/>
    </source>
</evidence>
<keyword evidence="2 5" id="KW-0808">Transferase</keyword>
<proteinExistence type="predicted"/>
<dbReference type="Gene3D" id="3.40.50.2000">
    <property type="entry name" value="Glycogen Phosphorylase B"/>
    <property type="match status" value="2"/>
</dbReference>
<organism evidence="5 6">
    <name type="scientific">Actinomadura mexicana</name>
    <dbReference type="NCBI Taxonomy" id="134959"/>
    <lineage>
        <taxon>Bacteria</taxon>
        <taxon>Bacillati</taxon>
        <taxon>Actinomycetota</taxon>
        <taxon>Actinomycetes</taxon>
        <taxon>Streptosporangiales</taxon>
        <taxon>Thermomonosporaceae</taxon>
        <taxon>Actinomadura</taxon>
    </lineage>
</organism>
<feature type="region of interest" description="Disordered" evidence="3">
    <location>
        <begin position="329"/>
        <end position="357"/>
    </location>
</feature>
<keyword evidence="1" id="KW-0328">Glycosyltransferase</keyword>
<name>A0A239B1B4_9ACTN</name>
<dbReference type="Pfam" id="PF13692">
    <property type="entry name" value="Glyco_trans_1_4"/>
    <property type="match status" value="1"/>
</dbReference>
<evidence type="ECO:0000313" key="6">
    <source>
        <dbReference type="Proteomes" id="UP000198420"/>
    </source>
</evidence>
<reference evidence="6" key="1">
    <citation type="submission" date="2017-06" db="EMBL/GenBank/DDBJ databases">
        <authorList>
            <person name="Varghese N."/>
            <person name="Submissions S."/>
        </authorList>
    </citation>
    <scope>NUCLEOTIDE SEQUENCE [LARGE SCALE GENOMIC DNA]</scope>
    <source>
        <strain evidence="6">DSM 44485</strain>
    </source>
</reference>
<dbReference type="PANTHER" id="PTHR12526">
    <property type="entry name" value="GLYCOSYLTRANSFERASE"/>
    <property type="match status" value="1"/>
</dbReference>
<evidence type="ECO:0000256" key="3">
    <source>
        <dbReference type="SAM" id="MobiDB-lite"/>
    </source>
</evidence>
<accession>A0A239B1B4</accession>
<evidence type="ECO:0000256" key="1">
    <source>
        <dbReference type="ARBA" id="ARBA00022676"/>
    </source>
</evidence>
<dbReference type="PANTHER" id="PTHR12526:SF510">
    <property type="entry name" value="D-INOSITOL 3-PHOSPHATE GLYCOSYLTRANSFERASE"/>
    <property type="match status" value="1"/>
</dbReference>
<dbReference type="RefSeq" id="WP_089314156.1">
    <property type="nucleotide sequence ID" value="NZ_FZNP01000009.1"/>
</dbReference>
<keyword evidence="6" id="KW-1185">Reference proteome</keyword>
<dbReference type="OrthoDB" id="9794575at2"/>
<feature type="region of interest" description="Disordered" evidence="3">
    <location>
        <begin position="236"/>
        <end position="258"/>
    </location>
</feature>
<feature type="domain" description="Glycosyltransferase subfamily 4-like N-terminal" evidence="4">
    <location>
        <begin position="27"/>
        <end position="229"/>
    </location>
</feature>
<dbReference type="AlphaFoldDB" id="A0A239B1B4"/>
<evidence type="ECO:0000259" key="4">
    <source>
        <dbReference type="Pfam" id="PF13579"/>
    </source>
</evidence>
<evidence type="ECO:0000313" key="5">
    <source>
        <dbReference type="EMBL" id="SNS01647.1"/>
    </source>
</evidence>
<dbReference type="SUPFAM" id="SSF53756">
    <property type="entry name" value="UDP-Glycosyltransferase/glycogen phosphorylase"/>
    <property type="match status" value="1"/>
</dbReference>
<protein>
    <submittedName>
        <fullName evidence="5">Glycosyltransferase involved in cell wall bisynthesis</fullName>
    </submittedName>
</protein>
<sequence>MTERRPRLLYLAFYFPPSRASGVYRPRATANRLTELGWDVTVFAAPLPFLYDTIGSVDDRLTETVDPRITLVRPDLNRFVWQTDLREYSRFRGAFPQLAQSLYTWGQKHVFPEHYASWGRDSVRRALRMHARRRFDVVLATGNPYSSFAAAWLFHKLTRTPYVIDYRDSWTLDQFSEEPMFEDGHPAWRWERRVLRSAANSLYVNDAQRAWHAERHPRAADRMMTVLNGWDADTLPQSAAPPPAARATTDGTVTTGGHAPRFSFVGTVTDKQPIEELIEGFSRARTHSDMGAASLNFYGYFGFFQGTDDKLRKRFAAAAEAAAAAVGAQEAGGGPATAEPVETAGGEGGEQVLAPGVHHRGPVSKTALADVYQDSDVLVFLNGGGRYVTSGKIFEYMAAGRPIVSVHTPGSAAEELLRGYPLWFNPGGLAPADIAASMVAAAKAAAGLDERQVAEARAYADRFERNVTLEPLVGRLDELAARRRGGSG</sequence>
<dbReference type="Pfam" id="PF13579">
    <property type="entry name" value="Glyco_trans_4_4"/>
    <property type="match status" value="1"/>
</dbReference>
<gene>
    <name evidence="5" type="ORF">SAMN06265355_109348</name>
</gene>
<dbReference type="InterPro" id="IPR028098">
    <property type="entry name" value="Glyco_trans_4-like_N"/>
</dbReference>